<accession>A0A9Q3FJT4</accession>
<dbReference type="Proteomes" id="UP000765509">
    <property type="component" value="Unassembled WGS sequence"/>
</dbReference>
<dbReference type="AlphaFoldDB" id="A0A9Q3FJT4"/>
<sequence length="191" mass="22778">MFDQSKIRQQRDQSLNTHNVAKHASQKEQQSWLKSEIPENVQGMISAVHAHCLFLLKGKDKDFSSLQEPPSTEKHEIAMQVASHLRYVPKDFLNEPSTQVHFHGFQSYCKNELHKIGLEELWQHLFNELMSMVFYHIFRLALVSTKYHHYCWNKHHNNYGVIADLMEQYFSYLKREWESIQKDAEYLVKKK</sequence>
<proteinExistence type="predicted"/>
<comment type="caution">
    <text evidence="2">The sequence shown here is derived from an EMBL/GenBank/DDBJ whole genome shotgun (WGS) entry which is preliminary data.</text>
</comment>
<name>A0A9Q3FJT4_9BASI</name>
<evidence type="ECO:0000313" key="2">
    <source>
        <dbReference type="EMBL" id="MBW0541531.1"/>
    </source>
</evidence>
<protein>
    <submittedName>
        <fullName evidence="2">Uncharacterized protein</fullName>
    </submittedName>
</protein>
<dbReference type="OrthoDB" id="2501705at2759"/>
<reference evidence="2" key="1">
    <citation type="submission" date="2021-03" db="EMBL/GenBank/DDBJ databases">
        <title>Draft genome sequence of rust myrtle Austropuccinia psidii MF-1, a brazilian biotype.</title>
        <authorList>
            <person name="Quecine M.C."/>
            <person name="Pachon D.M.R."/>
            <person name="Bonatelli M.L."/>
            <person name="Correr F.H."/>
            <person name="Franceschini L.M."/>
            <person name="Leite T.F."/>
            <person name="Margarido G.R.A."/>
            <person name="Almeida C.A."/>
            <person name="Ferrarezi J.A."/>
            <person name="Labate C.A."/>
        </authorList>
    </citation>
    <scope>NUCLEOTIDE SEQUENCE</scope>
    <source>
        <strain evidence="2">MF-1</strain>
    </source>
</reference>
<keyword evidence="3" id="KW-1185">Reference proteome</keyword>
<feature type="region of interest" description="Disordered" evidence="1">
    <location>
        <begin position="1"/>
        <end position="32"/>
    </location>
</feature>
<gene>
    <name evidence="2" type="ORF">O181_081246</name>
</gene>
<evidence type="ECO:0000313" key="3">
    <source>
        <dbReference type="Proteomes" id="UP000765509"/>
    </source>
</evidence>
<feature type="compositionally biased region" description="Basic and acidic residues" evidence="1">
    <location>
        <begin position="1"/>
        <end position="11"/>
    </location>
</feature>
<dbReference type="EMBL" id="AVOT02046208">
    <property type="protein sequence ID" value="MBW0541531.1"/>
    <property type="molecule type" value="Genomic_DNA"/>
</dbReference>
<organism evidence="2 3">
    <name type="scientific">Austropuccinia psidii MF-1</name>
    <dbReference type="NCBI Taxonomy" id="1389203"/>
    <lineage>
        <taxon>Eukaryota</taxon>
        <taxon>Fungi</taxon>
        <taxon>Dikarya</taxon>
        <taxon>Basidiomycota</taxon>
        <taxon>Pucciniomycotina</taxon>
        <taxon>Pucciniomycetes</taxon>
        <taxon>Pucciniales</taxon>
        <taxon>Sphaerophragmiaceae</taxon>
        <taxon>Austropuccinia</taxon>
    </lineage>
</organism>
<evidence type="ECO:0000256" key="1">
    <source>
        <dbReference type="SAM" id="MobiDB-lite"/>
    </source>
</evidence>